<keyword evidence="3" id="KW-1185">Reference proteome</keyword>
<evidence type="ECO:0000313" key="2">
    <source>
        <dbReference type="EMBL" id="SOC09418.1"/>
    </source>
</evidence>
<dbReference type="OrthoDB" id="7825863at2"/>
<organism evidence="2 3">
    <name type="scientific">Stappia indica</name>
    <dbReference type="NCBI Taxonomy" id="538381"/>
    <lineage>
        <taxon>Bacteria</taxon>
        <taxon>Pseudomonadati</taxon>
        <taxon>Pseudomonadota</taxon>
        <taxon>Alphaproteobacteria</taxon>
        <taxon>Hyphomicrobiales</taxon>
        <taxon>Stappiaceae</taxon>
        <taxon>Stappia</taxon>
    </lineage>
</organism>
<proteinExistence type="predicted"/>
<name>A0A285SMY5_9HYPH</name>
<feature type="chain" id="PRO_5012154014" evidence="1">
    <location>
        <begin position="34"/>
        <end position="364"/>
    </location>
</feature>
<evidence type="ECO:0000256" key="1">
    <source>
        <dbReference type="SAM" id="SignalP"/>
    </source>
</evidence>
<protein>
    <submittedName>
        <fullName evidence="2">Uncharacterized protein</fullName>
    </submittedName>
</protein>
<evidence type="ECO:0000313" key="3">
    <source>
        <dbReference type="Proteomes" id="UP000219331"/>
    </source>
</evidence>
<sequence length="364" mass="40615">MRLLADLLPILRRAATRAALLAAAAGLAGPAGAQDGTTPLQTFQTYVVNNDLTNAQFFLQNGLVTAAELDTGDLFLKALFANNTRGSDTRPLDFANVEQVARLHDYLSALAPVDMNGRERCWDYRTRITDRWCGLATTMLAQGVAPQAISFYMQRGLDLSARPEEVASPALALIANLGSRYSMEDLNWFSQNGLQLGSETFPLSHFTRLQAYYELDLEDAYKIPEARLDSQPFNFLDALSMTLTSRRQDGHERSANQDFLCRYIMFVAGQMPPTFDHFSFLLRNVQEFRGANIGRTEKASSRRYGTFYYEVFPQSCVSMIGAMALSSSELDRMISLFAAEQDMSTAQWLVNLKQGALQSNVQKN</sequence>
<dbReference type="AlphaFoldDB" id="A0A285SMY5"/>
<dbReference type="RefSeq" id="WP_097175034.1">
    <property type="nucleotide sequence ID" value="NZ_OBML01000006.1"/>
</dbReference>
<accession>A0A285SMY5</accession>
<feature type="signal peptide" evidence="1">
    <location>
        <begin position="1"/>
        <end position="33"/>
    </location>
</feature>
<keyword evidence="1" id="KW-0732">Signal</keyword>
<gene>
    <name evidence="2" type="ORF">SAMN05421512_10635</name>
</gene>
<dbReference type="EMBL" id="OBML01000006">
    <property type="protein sequence ID" value="SOC09418.1"/>
    <property type="molecule type" value="Genomic_DNA"/>
</dbReference>
<dbReference type="Proteomes" id="UP000219331">
    <property type="component" value="Unassembled WGS sequence"/>
</dbReference>
<reference evidence="2 3" key="1">
    <citation type="submission" date="2017-08" db="EMBL/GenBank/DDBJ databases">
        <authorList>
            <person name="de Groot N.N."/>
        </authorList>
    </citation>
    <scope>NUCLEOTIDE SEQUENCE [LARGE SCALE GENOMIC DNA]</scope>
    <source>
        <strain evidence="2 3">USBA 352</strain>
    </source>
</reference>
<dbReference type="STRING" id="538381.GCA_001696535_02564"/>